<reference evidence="2 3" key="1">
    <citation type="journal article" date="2018" name="Front. Plant Sci.">
        <title>Red Clover (Trifolium pratense) and Zigzag Clover (T. medium) - A Picture of Genomic Similarities and Differences.</title>
        <authorList>
            <person name="Dluhosova J."/>
            <person name="Istvanek J."/>
            <person name="Nedelnik J."/>
            <person name="Repkova J."/>
        </authorList>
    </citation>
    <scope>NUCLEOTIDE SEQUENCE [LARGE SCALE GENOMIC DNA]</scope>
    <source>
        <strain evidence="3">cv. 10/8</strain>
        <tissue evidence="2">Leaf</tissue>
    </source>
</reference>
<evidence type="ECO:0000313" key="3">
    <source>
        <dbReference type="Proteomes" id="UP000265520"/>
    </source>
</evidence>
<keyword evidence="3" id="KW-1185">Reference proteome</keyword>
<proteinExistence type="predicted"/>
<feature type="non-terminal residue" evidence="2">
    <location>
        <position position="1"/>
    </location>
</feature>
<dbReference type="AlphaFoldDB" id="A0A392W3U1"/>
<organism evidence="2 3">
    <name type="scientific">Trifolium medium</name>
    <dbReference type="NCBI Taxonomy" id="97028"/>
    <lineage>
        <taxon>Eukaryota</taxon>
        <taxon>Viridiplantae</taxon>
        <taxon>Streptophyta</taxon>
        <taxon>Embryophyta</taxon>
        <taxon>Tracheophyta</taxon>
        <taxon>Spermatophyta</taxon>
        <taxon>Magnoliopsida</taxon>
        <taxon>eudicotyledons</taxon>
        <taxon>Gunneridae</taxon>
        <taxon>Pentapetalae</taxon>
        <taxon>rosids</taxon>
        <taxon>fabids</taxon>
        <taxon>Fabales</taxon>
        <taxon>Fabaceae</taxon>
        <taxon>Papilionoideae</taxon>
        <taxon>50 kb inversion clade</taxon>
        <taxon>NPAAA clade</taxon>
        <taxon>Hologalegina</taxon>
        <taxon>IRL clade</taxon>
        <taxon>Trifolieae</taxon>
        <taxon>Trifolium</taxon>
    </lineage>
</organism>
<evidence type="ECO:0000313" key="2">
    <source>
        <dbReference type="EMBL" id="MCI93585.1"/>
    </source>
</evidence>
<name>A0A392W3U1_9FABA</name>
<accession>A0A392W3U1</accession>
<sequence length="66" mass="7178">PSTTWSVAPATHSHDARQLPNKQACGARHKPCSTREDHVRPFHRVALTTPVTSPTSGKFNFAASVK</sequence>
<evidence type="ECO:0000256" key="1">
    <source>
        <dbReference type="SAM" id="MobiDB-lite"/>
    </source>
</evidence>
<comment type="caution">
    <text evidence="2">The sequence shown here is derived from an EMBL/GenBank/DDBJ whole genome shotgun (WGS) entry which is preliminary data.</text>
</comment>
<dbReference type="EMBL" id="LXQA011332878">
    <property type="protein sequence ID" value="MCI93585.1"/>
    <property type="molecule type" value="Genomic_DNA"/>
</dbReference>
<dbReference type="Proteomes" id="UP000265520">
    <property type="component" value="Unassembled WGS sequence"/>
</dbReference>
<protein>
    <submittedName>
        <fullName evidence="2">Uncharacterized protein</fullName>
    </submittedName>
</protein>
<feature type="region of interest" description="Disordered" evidence="1">
    <location>
        <begin position="1"/>
        <end position="34"/>
    </location>
</feature>